<protein>
    <submittedName>
        <fullName evidence="5">Heat shock protein Hsp20</fullName>
    </submittedName>
</protein>
<dbReference type="InterPro" id="IPR008978">
    <property type="entry name" value="HSP20-like_chaperone"/>
</dbReference>
<dbReference type="Proteomes" id="UP000005695">
    <property type="component" value="Unassembled WGS sequence"/>
</dbReference>
<dbReference type="Gene3D" id="2.60.40.790">
    <property type="match status" value="1"/>
</dbReference>
<evidence type="ECO:0000313" key="6">
    <source>
        <dbReference type="Proteomes" id="UP000005695"/>
    </source>
</evidence>
<organism evidence="5 6">
    <name type="scientific">Desulfuromonas acetoxidans (strain DSM 684 / 11070)</name>
    <dbReference type="NCBI Taxonomy" id="281689"/>
    <lineage>
        <taxon>Bacteria</taxon>
        <taxon>Pseudomonadati</taxon>
        <taxon>Thermodesulfobacteriota</taxon>
        <taxon>Desulfuromonadia</taxon>
        <taxon>Desulfuromonadales</taxon>
        <taxon>Desulfuromonadaceae</taxon>
        <taxon>Desulfuromonas</taxon>
    </lineage>
</organism>
<evidence type="ECO:0000256" key="2">
    <source>
        <dbReference type="RuleBase" id="RU003616"/>
    </source>
</evidence>
<dbReference type="Pfam" id="PF00011">
    <property type="entry name" value="HSP20"/>
    <property type="match status" value="1"/>
</dbReference>
<sequence>MKDQQLTPSEDRALQSGNDTRSPQRYLRPAVDIFETDDALTLVADMPGADNEGLDINMEQGVLTLKATMPEKSDKKYLLKEFAPTSYWRQFQISDDFDAEKADASFKDGVLTLTLAKREAVKPRRIDITFH</sequence>
<dbReference type="AlphaFoldDB" id="Q1JXX1"/>
<feature type="region of interest" description="Disordered" evidence="3">
    <location>
        <begin position="1"/>
        <end position="27"/>
    </location>
</feature>
<evidence type="ECO:0000256" key="1">
    <source>
        <dbReference type="PROSITE-ProRule" id="PRU00285"/>
    </source>
</evidence>
<dbReference type="CDD" id="cd06464">
    <property type="entry name" value="ACD_sHsps-like"/>
    <property type="match status" value="1"/>
</dbReference>
<evidence type="ECO:0000256" key="3">
    <source>
        <dbReference type="SAM" id="MobiDB-lite"/>
    </source>
</evidence>
<feature type="compositionally biased region" description="Basic and acidic residues" evidence="3">
    <location>
        <begin position="1"/>
        <end position="13"/>
    </location>
</feature>
<evidence type="ECO:0000313" key="5">
    <source>
        <dbReference type="EMBL" id="EAT15022.1"/>
    </source>
</evidence>
<evidence type="ECO:0000259" key="4">
    <source>
        <dbReference type="PROSITE" id="PS01031"/>
    </source>
</evidence>
<dbReference type="InterPro" id="IPR031107">
    <property type="entry name" value="Small_HSP"/>
</dbReference>
<dbReference type="InterPro" id="IPR002068">
    <property type="entry name" value="A-crystallin/Hsp20_dom"/>
</dbReference>
<reference evidence="5" key="1">
    <citation type="submission" date="2006-05" db="EMBL/GenBank/DDBJ databases">
        <title>Annotation of the draft genome assembly of Desulfuromonas acetoxidans DSM 684.</title>
        <authorList>
            <consortium name="US DOE Joint Genome Institute (JGI-ORNL)"/>
            <person name="Larimer F."/>
            <person name="Land M."/>
            <person name="Hauser L."/>
        </authorList>
    </citation>
    <scope>NUCLEOTIDE SEQUENCE [LARGE SCALE GENOMIC DNA]</scope>
    <source>
        <strain evidence="5">DSM 684</strain>
    </source>
</reference>
<keyword evidence="5" id="KW-0346">Stress response</keyword>
<accession>Q1JXX1</accession>
<dbReference type="RefSeq" id="WP_006001565.1">
    <property type="nucleotide sequence ID" value="NZ_AAEW02000014.1"/>
</dbReference>
<dbReference type="PANTHER" id="PTHR11527">
    <property type="entry name" value="HEAT-SHOCK PROTEIN 20 FAMILY MEMBER"/>
    <property type="match status" value="1"/>
</dbReference>
<feature type="domain" description="SHSP" evidence="4">
    <location>
        <begin position="22"/>
        <end position="131"/>
    </location>
</feature>
<reference evidence="5" key="2">
    <citation type="submission" date="2006-05" db="EMBL/GenBank/DDBJ databases">
        <title>Sequencing of the draft genome and assembly of Desulfuromonas acetoxidans DSM 684.</title>
        <authorList>
            <consortium name="US DOE Joint Genome Institute (JGI-PGF)"/>
            <person name="Copeland A."/>
            <person name="Lucas S."/>
            <person name="Lapidus A."/>
            <person name="Barry K."/>
            <person name="Detter J.C."/>
            <person name="Glavina del Rio T."/>
            <person name="Hammon N."/>
            <person name="Israni S."/>
            <person name="Dalin E."/>
            <person name="Tice H."/>
            <person name="Bruce D."/>
            <person name="Pitluck S."/>
            <person name="Richardson P."/>
        </authorList>
    </citation>
    <scope>NUCLEOTIDE SEQUENCE [LARGE SCALE GENOMIC DNA]</scope>
    <source>
        <strain evidence="5">DSM 684</strain>
    </source>
</reference>
<comment type="similarity">
    <text evidence="1 2">Belongs to the small heat shock protein (HSP20) family.</text>
</comment>
<proteinExistence type="inferred from homology"/>
<dbReference type="SUPFAM" id="SSF49764">
    <property type="entry name" value="HSP20-like chaperones"/>
    <property type="match status" value="1"/>
</dbReference>
<comment type="caution">
    <text evidence="5">The sequence shown here is derived from an EMBL/GenBank/DDBJ whole genome shotgun (WGS) entry which is preliminary data.</text>
</comment>
<dbReference type="PROSITE" id="PS01031">
    <property type="entry name" value="SHSP"/>
    <property type="match status" value="1"/>
</dbReference>
<keyword evidence="6" id="KW-1185">Reference proteome</keyword>
<dbReference type="OrthoDB" id="9792695at2"/>
<dbReference type="EMBL" id="AAEW02000014">
    <property type="protein sequence ID" value="EAT15022.1"/>
    <property type="molecule type" value="Genomic_DNA"/>
</dbReference>
<gene>
    <name evidence="5" type="ORF">Dace_1099</name>
</gene>
<name>Q1JXX1_DESA6</name>